<evidence type="ECO:0000256" key="1">
    <source>
        <dbReference type="ARBA" id="ARBA00004123"/>
    </source>
</evidence>
<dbReference type="GO" id="GO:0005732">
    <property type="term" value="C:sno(s)RNA-containing ribonucleoprotein complex"/>
    <property type="evidence" value="ECO:0007669"/>
    <property type="project" value="InterPro"/>
</dbReference>
<feature type="compositionally biased region" description="Acidic residues" evidence="9">
    <location>
        <begin position="71"/>
        <end position="85"/>
    </location>
</feature>
<feature type="compositionally biased region" description="Basic and acidic residues" evidence="9">
    <location>
        <begin position="20"/>
        <end position="34"/>
    </location>
</feature>
<dbReference type="PANTHER" id="PTHR31633:SF1">
    <property type="entry name" value="H_ACA RIBONUCLEOPROTEIN COMPLEX NON-CORE SUBUNIT NAF1"/>
    <property type="match status" value="1"/>
</dbReference>
<dbReference type="Proteomes" id="UP000031516">
    <property type="component" value="Unassembled WGS sequence"/>
</dbReference>
<dbReference type="OrthoDB" id="21550at2759"/>
<feature type="compositionally biased region" description="Basic and acidic residues" evidence="9">
    <location>
        <begin position="42"/>
        <end position="52"/>
    </location>
</feature>
<gene>
    <name evidence="10" type="ORF">KLDO_g4652</name>
</gene>
<keyword evidence="7" id="KW-0694">RNA-binding</keyword>
<evidence type="ECO:0000313" key="10">
    <source>
        <dbReference type="EMBL" id="CDO96448.1"/>
    </source>
</evidence>
<dbReference type="GO" id="GO:0006364">
    <property type="term" value="P:rRNA processing"/>
    <property type="evidence" value="ECO:0007669"/>
    <property type="project" value="UniProtKB-KW"/>
</dbReference>
<feature type="compositionally biased region" description="Polar residues" evidence="9">
    <location>
        <begin position="450"/>
        <end position="481"/>
    </location>
</feature>
<evidence type="ECO:0000256" key="5">
    <source>
        <dbReference type="ARBA" id="ARBA00022552"/>
    </source>
</evidence>
<feature type="compositionally biased region" description="Polar residues" evidence="9">
    <location>
        <begin position="295"/>
        <end position="306"/>
    </location>
</feature>
<keyword evidence="11" id="KW-1185">Reference proteome</keyword>
<evidence type="ECO:0000256" key="2">
    <source>
        <dbReference type="ARBA" id="ARBA00009801"/>
    </source>
</evidence>
<comment type="subcellular location">
    <subcellularLocation>
        <location evidence="1">Nucleus</location>
    </subcellularLocation>
</comment>
<evidence type="ECO:0000256" key="3">
    <source>
        <dbReference type="ARBA" id="ARBA00021438"/>
    </source>
</evidence>
<feature type="compositionally biased region" description="Low complexity" evidence="9">
    <location>
        <begin position="54"/>
        <end position="70"/>
    </location>
</feature>
<proteinExistence type="inferred from homology"/>
<reference evidence="10 11" key="1">
    <citation type="submission" date="2014-03" db="EMBL/GenBank/DDBJ databases">
        <title>The genome of Kluyveromyces dobzhanskii.</title>
        <authorList>
            <person name="Nystedt B."/>
            <person name="Astrom S."/>
        </authorList>
    </citation>
    <scope>NUCLEOTIDE SEQUENCE [LARGE SCALE GENOMIC DNA]</scope>
    <source>
        <strain evidence="10 11">CBS 2104</strain>
    </source>
</reference>
<keyword evidence="8" id="KW-0539">Nucleus</keyword>
<dbReference type="InterPro" id="IPR038664">
    <property type="entry name" value="Gar1/Naf1_Cbf5-bd_sf"/>
</dbReference>
<accession>A0A0A8LBI5</accession>
<evidence type="ECO:0000313" key="11">
    <source>
        <dbReference type="Proteomes" id="UP000031516"/>
    </source>
</evidence>
<keyword evidence="4" id="KW-0690">Ribosome biogenesis</keyword>
<keyword evidence="5" id="KW-0698">rRNA processing</keyword>
<evidence type="ECO:0000256" key="9">
    <source>
        <dbReference type="SAM" id="MobiDB-lite"/>
    </source>
</evidence>
<feature type="region of interest" description="Disordered" evidence="9">
    <location>
        <begin position="442"/>
        <end position="489"/>
    </location>
</feature>
<comment type="similarity">
    <text evidence="2">Belongs to the NAF1 family.</text>
</comment>
<dbReference type="InterPro" id="IPR040309">
    <property type="entry name" value="Naf1"/>
</dbReference>
<dbReference type="Gene3D" id="2.40.10.230">
    <property type="entry name" value="Probable tRNA pseudouridine synthase domain"/>
    <property type="match status" value="1"/>
</dbReference>
<keyword evidence="6" id="KW-0597">Phosphoprotein</keyword>
<dbReference type="PANTHER" id="PTHR31633">
    <property type="entry name" value="H/ACA RIBONUCLEOPROTEIN COMPLEX NON-CORE SUBUNIT NAF1"/>
    <property type="match status" value="1"/>
</dbReference>
<dbReference type="GO" id="GO:0000493">
    <property type="term" value="P:box H/ACA snoRNP assembly"/>
    <property type="evidence" value="ECO:0007669"/>
    <property type="project" value="InterPro"/>
</dbReference>
<feature type="region of interest" description="Disordered" evidence="9">
    <location>
        <begin position="235"/>
        <end position="347"/>
    </location>
</feature>
<sequence>MSETEIDLFEQALQANDTEPAERIGDIETDRTTGEVDAVETNGKDETARDEDGSIGSSSEDSVESSSSSDSSDDDDDDDDDDNDNDNLAAVIDEGDDDEPAAAGPIKSVHELEEEPALALPEDFAIAENATINEIGTVKSAFEHNIIITASVSGEQRVLKEGSVLCLHDKTLVGPVFEVFGPLQAPLYRVSFDKNNSTSSERFNELKSHIGDKIFYVSPEARWVDTFELKQIKGTDASNGFDEELPEHEQEFSDDEKEMEFKRRKKLAKKRKNNDDDSDAASTQKPASRSKDPLPSSNKSTVTYRSRNIRENRGQNTDHYEAESNGTNSNKRPRNHRPHAEPPVPANPMQFPPNFPNVYNPQFSQPMMYPPQQQSFNNGGFYQPPYPAYPNQQFLQQHGVLQYRQLQQGFVPQQQGFVPQQQFLAPQQNMPPPHMLPQLFPHNGSPLPTPVNTFTSYSNVGNINQQHSPQQGQPNDPNSRGMSEGGRRN</sequence>
<feature type="compositionally biased region" description="Basic and acidic residues" evidence="9">
    <location>
        <begin position="308"/>
        <end position="322"/>
    </location>
</feature>
<feature type="compositionally biased region" description="Acidic residues" evidence="9">
    <location>
        <begin position="241"/>
        <end position="258"/>
    </location>
</feature>
<evidence type="ECO:0000256" key="7">
    <source>
        <dbReference type="ARBA" id="ARBA00022884"/>
    </source>
</evidence>
<feature type="compositionally biased region" description="Basic residues" evidence="9">
    <location>
        <begin position="262"/>
        <end position="272"/>
    </location>
</feature>
<dbReference type="InterPro" id="IPR007504">
    <property type="entry name" value="H/ACA_rnp_Gar1/Naf1"/>
</dbReference>
<organism evidence="10 11">
    <name type="scientific">Kluyveromyces dobzhanskii CBS 2104</name>
    <dbReference type="NCBI Taxonomy" id="1427455"/>
    <lineage>
        <taxon>Eukaryota</taxon>
        <taxon>Fungi</taxon>
        <taxon>Dikarya</taxon>
        <taxon>Ascomycota</taxon>
        <taxon>Saccharomycotina</taxon>
        <taxon>Saccharomycetes</taxon>
        <taxon>Saccharomycetales</taxon>
        <taxon>Saccharomycetaceae</taxon>
        <taxon>Kluyveromyces</taxon>
    </lineage>
</organism>
<dbReference type="GO" id="GO:0005634">
    <property type="term" value="C:nucleus"/>
    <property type="evidence" value="ECO:0007669"/>
    <property type="project" value="UniProtKB-SubCell"/>
</dbReference>
<dbReference type="GO" id="GO:0001522">
    <property type="term" value="P:pseudouridine synthesis"/>
    <property type="evidence" value="ECO:0007669"/>
    <property type="project" value="InterPro"/>
</dbReference>
<dbReference type="InterPro" id="IPR009000">
    <property type="entry name" value="Transl_B-barrel_sf"/>
</dbReference>
<evidence type="ECO:0000256" key="6">
    <source>
        <dbReference type="ARBA" id="ARBA00022553"/>
    </source>
</evidence>
<evidence type="ECO:0000256" key="4">
    <source>
        <dbReference type="ARBA" id="ARBA00022517"/>
    </source>
</evidence>
<feature type="region of interest" description="Disordered" evidence="9">
    <location>
        <begin position="1"/>
        <end position="103"/>
    </location>
</feature>
<dbReference type="SUPFAM" id="SSF50447">
    <property type="entry name" value="Translation proteins"/>
    <property type="match status" value="1"/>
</dbReference>
<dbReference type="Pfam" id="PF04410">
    <property type="entry name" value="Gar1"/>
    <property type="match status" value="1"/>
</dbReference>
<dbReference type="AlphaFoldDB" id="A0A0A8LBI5"/>
<evidence type="ECO:0000256" key="8">
    <source>
        <dbReference type="ARBA" id="ARBA00023242"/>
    </source>
</evidence>
<dbReference type="EMBL" id="CCBQ010000047">
    <property type="protein sequence ID" value="CDO96448.1"/>
    <property type="molecule type" value="Genomic_DNA"/>
</dbReference>
<name>A0A0A8LBI5_9SACH</name>
<dbReference type="GO" id="GO:0003723">
    <property type="term" value="F:RNA binding"/>
    <property type="evidence" value="ECO:0007669"/>
    <property type="project" value="UniProtKB-KW"/>
</dbReference>
<comment type="caution">
    <text evidence="10">The sequence shown here is derived from an EMBL/GenBank/DDBJ whole genome shotgun (WGS) entry which is preliminary data.</text>
</comment>
<protein>
    <recommendedName>
        <fullName evidence="3">H/ACA ribonucleoprotein complex non-core subunit NAF1</fullName>
    </recommendedName>
</protein>